<keyword evidence="2" id="KW-1185">Reference proteome</keyword>
<gene>
    <name evidence="1" type="ORF">EST38_g8467</name>
</gene>
<dbReference type="EMBL" id="SDEE01000345">
    <property type="protein sequence ID" value="RXW17387.1"/>
    <property type="molecule type" value="Genomic_DNA"/>
</dbReference>
<proteinExistence type="predicted"/>
<dbReference type="AlphaFoldDB" id="A0A4Q2DCF6"/>
<reference evidence="1 2" key="1">
    <citation type="submission" date="2019-01" db="EMBL/GenBank/DDBJ databases">
        <title>Draft genome sequence of Psathyrella aberdarensis IHI B618.</title>
        <authorList>
            <person name="Buettner E."/>
            <person name="Kellner H."/>
        </authorList>
    </citation>
    <scope>NUCLEOTIDE SEQUENCE [LARGE SCALE GENOMIC DNA]</scope>
    <source>
        <strain evidence="1 2">IHI B618</strain>
    </source>
</reference>
<organism evidence="1 2">
    <name type="scientific">Candolleomyces aberdarensis</name>
    <dbReference type="NCBI Taxonomy" id="2316362"/>
    <lineage>
        <taxon>Eukaryota</taxon>
        <taxon>Fungi</taxon>
        <taxon>Dikarya</taxon>
        <taxon>Basidiomycota</taxon>
        <taxon>Agaricomycotina</taxon>
        <taxon>Agaricomycetes</taxon>
        <taxon>Agaricomycetidae</taxon>
        <taxon>Agaricales</taxon>
        <taxon>Agaricineae</taxon>
        <taxon>Psathyrellaceae</taxon>
        <taxon>Candolleomyces</taxon>
    </lineage>
</organism>
<evidence type="ECO:0000313" key="2">
    <source>
        <dbReference type="Proteomes" id="UP000290288"/>
    </source>
</evidence>
<protein>
    <recommendedName>
        <fullName evidence="3">F-box domain-containing protein</fullName>
    </recommendedName>
</protein>
<dbReference type="Proteomes" id="UP000290288">
    <property type="component" value="Unassembled WGS sequence"/>
</dbReference>
<comment type="caution">
    <text evidence="1">The sequence shown here is derived from an EMBL/GenBank/DDBJ whole genome shotgun (WGS) entry which is preliminary data.</text>
</comment>
<evidence type="ECO:0000313" key="1">
    <source>
        <dbReference type="EMBL" id="RXW17387.1"/>
    </source>
</evidence>
<sequence length="403" mass="44682">MNPVVTSLLQTNDAASPSDVAAIQRLLKEALGLLPAVEDEFSALAQRRKALQASIHDYETVLAPIRLLSQDILQYIFLLTLPDDRNPGMSSKESPLLVSQVCSTWRQAALTAPCLWSRLHIPIIRRNKAMLPYGGLNLTHLQAITYLQQRQRADGEEGYLKELDDHPSNSEYNRHVRKVNSVMSNRRQMVEQWLKRAGMTDLSISIVEATATFSTSQSSHTCEFGLCLSLSSKEAAPEWTRHGVDIVKILVKYASRLAVLDLGIPPQRAKPILGLSPAKVPRLRSLRLWHPGYQSVASSRHAIVGSPHIRTLRITIPAPIISGARVQWGNLVHLAVTIHTGSWYRDPKPLREFLSACQNLVVLSVVISKARAASSYQNTVVSISSALHVYSSRADSLYLAKQS</sequence>
<accession>A0A4Q2DCF6</accession>
<evidence type="ECO:0008006" key="3">
    <source>
        <dbReference type="Google" id="ProtNLM"/>
    </source>
</evidence>
<name>A0A4Q2DCF6_9AGAR</name>
<dbReference type="OrthoDB" id="3010833at2759"/>